<organism evidence="2 3">
    <name type="scientific">Ilex paraguariensis</name>
    <name type="common">yerba mate</name>
    <dbReference type="NCBI Taxonomy" id="185542"/>
    <lineage>
        <taxon>Eukaryota</taxon>
        <taxon>Viridiplantae</taxon>
        <taxon>Streptophyta</taxon>
        <taxon>Embryophyta</taxon>
        <taxon>Tracheophyta</taxon>
        <taxon>Spermatophyta</taxon>
        <taxon>Magnoliopsida</taxon>
        <taxon>eudicotyledons</taxon>
        <taxon>Gunneridae</taxon>
        <taxon>Pentapetalae</taxon>
        <taxon>asterids</taxon>
        <taxon>campanulids</taxon>
        <taxon>Aquifoliales</taxon>
        <taxon>Aquifoliaceae</taxon>
        <taxon>Ilex</taxon>
    </lineage>
</organism>
<evidence type="ECO:0000313" key="3">
    <source>
        <dbReference type="Proteomes" id="UP001642360"/>
    </source>
</evidence>
<evidence type="ECO:0000256" key="1">
    <source>
        <dbReference type="SAM" id="Phobius"/>
    </source>
</evidence>
<dbReference type="Proteomes" id="UP001642360">
    <property type="component" value="Unassembled WGS sequence"/>
</dbReference>
<sequence>MCRGSSESVEQLLLNFGLSWVFSRAGVSLLEASYGVFGKGCRVSILWECVFMVILWVVWLERNNRILEGKEENVEFMCARAKFLISFWASTTKELYVCFYFLSIDWIAASCM</sequence>
<keyword evidence="1" id="KW-0472">Membrane</keyword>
<dbReference type="AlphaFoldDB" id="A0ABC8TAU3"/>
<accession>A0ABC8TAU3</accession>
<gene>
    <name evidence="2" type="ORF">ILEXP_LOCUS33238</name>
</gene>
<reference evidence="2 3" key="1">
    <citation type="submission" date="2024-02" db="EMBL/GenBank/DDBJ databases">
        <authorList>
            <person name="Vignale AGUSTIN F."/>
            <person name="Sosa J E."/>
            <person name="Modenutti C."/>
        </authorList>
    </citation>
    <scope>NUCLEOTIDE SEQUENCE [LARGE SCALE GENOMIC DNA]</scope>
</reference>
<keyword evidence="3" id="KW-1185">Reference proteome</keyword>
<proteinExistence type="predicted"/>
<comment type="caution">
    <text evidence="2">The sequence shown here is derived from an EMBL/GenBank/DDBJ whole genome shotgun (WGS) entry which is preliminary data.</text>
</comment>
<keyword evidence="1" id="KW-1133">Transmembrane helix</keyword>
<name>A0ABC8TAU3_9AQUA</name>
<feature type="transmembrane region" description="Helical" evidence="1">
    <location>
        <begin position="43"/>
        <end position="60"/>
    </location>
</feature>
<protein>
    <recommendedName>
        <fullName evidence="4">Transmembrane protein</fullName>
    </recommendedName>
</protein>
<keyword evidence="1" id="KW-0812">Transmembrane</keyword>
<evidence type="ECO:0000313" key="2">
    <source>
        <dbReference type="EMBL" id="CAK9164143.1"/>
    </source>
</evidence>
<evidence type="ECO:0008006" key="4">
    <source>
        <dbReference type="Google" id="ProtNLM"/>
    </source>
</evidence>
<dbReference type="EMBL" id="CAUOFW020004169">
    <property type="protein sequence ID" value="CAK9164143.1"/>
    <property type="molecule type" value="Genomic_DNA"/>
</dbReference>